<reference evidence="1" key="3">
    <citation type="submission" date="2023-05" db="EMBL/GenBank/DDBJ databases">
        <authorList>
            <person name="Smith C.H."/>
        </authorList>
    </citation>
    <scope>NUCLEOTIDE SEQUENCE</scope>
    <source>
        <strain evidence="1">CHS0354</strain>
        <tissue evidence="1">Mantle</tissue>
    </source>
</reference>
<evidence type="ECO:0000313" key="2">
    <source>
        <dbReference type="Proteomes" id="UP001195483"/>
    </source>
</evidence>
<accession>A0AAE0RU94</accession>
<sequence length="147" mass="16936">MDKNTPMTPADSYDMLYNPFCVNDEHGEEKNMVDDDRIMTPADSYDELYNPFCSNADELKEENKEADRHLSPVDSCGEKRLNRLVKVVAINEHKKMECLEMNIKPGDRVEQLTPPNSMGMVYGRRRSRITRRKMGGFIPSSCILRDS</sequence>
<dbReference type="Proteomes" id="UP001195483">
    <property type="component" value="Unassembled WGS sequence"/>
</dbReference>
<organism evidence="1 2">
    <name type="scientific">Potamilus streckersoni</name>
    <dbReference type="NCBI Taxonomy" id="2493646"/>
    <lineage>
        <taxon>Eukaryota</taxon>
        <taxon>Metazoa</taxon>
        <taxon>Spiralia</taxon>
        <taxon>Lophotrochozoa</taxon>
        <taxon>Mollusca</taxon>
        <taxon>Bivalvia</taxon>
        <taxon>Autobranchia</taxon>
        <taxon>Heteroconchia</taxon>
        <taxon>Palaeoheterodonta</taxon>
        <taxon>Unionida</taxon>
        <taxon>Unionoidea</taxon>
        <taxon>Unionidae</taxon>
        <taxon>Ambleminae</taxon>
        <taxon>Lampsilini</taxon>
        <taxon>Potamilus</taxon>
    </lineage>
</organism>
<dbReference type="AlphaFoldDB" id="A0AAE0RU94"/>
<reference evidence="1" key="2">
    <citation type="journal article" date="2021" name="Genome Biol. Evol.">
        <title>Developing a high-quality reference genome for a parasitic bivalve with doubly uniparental inheritance (Bivalvia: Unionida).</title>
        <authorList>
            <person name="Smith C.H."/>
        </authorList>
    </citation>
    <scope>NUCLEOTIDE SEQUENCE</scope>
    <source>
        <strain evidence="1">CHS0354</strain>
        <tissue evidence="1">Mantle</tissue>
    </source>
</reference>
<gene>
    <name evidence="1" type="ORF">CHS0354_020988</name>
</gene>
<comment type="caution">
    <text evidence="1">The sequence shown here is derived from an EMBL/GenBank/DDBJ whole genome shotgun (WGS) entry which is preliminary data.</text>
</comment>
<dbReference type="EMBL" id="JAEAOA010001287">
    <property type="protein sequence ID" value="KAK3579803.1"/>
    <property type="molecule type" value="Genomic_DNA"/>
</dbReference>
<reference evidence="1" key="1">
    <citation type="journal article" date="2021" name="Genome Biol. Evol.">
        <title>A High-Quality Reference Genome for a Parasitic Bivalve with Doubly Uniparental Inheritance (Bivalvia: Unionida).</title>
        <authorList>
            <person name="Smith C.H."/>
        </authorList>
    </citation>
    <scope>NUCLEOTIDE SEQUENCE</scope>
    <source>
        <strain evidence="1">CHS0354</strain>
    </source>
</reference>
<protein>
    <submittedName>
        <fullName evidence="1">Uncharacterized protein</fullName>
    </submittedName>
</protein>
<proteinExistence type="predicted"/>
<keyword evidence="2" id="KW-1185">Reference proteome</keyword>
<name>A0AAE0RU94_9BIVA</name>
<evidence type="ECO:0000313" key="1">
    <source>
        <dbReference type="EMBL" id="KAK3579803.1"/>
    </source>
</evidence>